<dbReference type="HOGENOM" id="CLU_1197602_0_0_2"/>
<keyword evidence="2" id="KW-1185">Reference proteome</keyword>
<dbReference type="EMBL" id="CP004145">
    <property type="protein sequence ID" value="AGO60048.1"/>
    <property type="molecule type" value="Genomic_DNA"/>
</dbReference>
<evidence type="ECO:0000313" key="1">
    <source>
        <dbReference type="EMBL" id="AGO60048.1"/>
    </source>
</evidence>
<organism evidence="1 2">
    <name type="scientific">Ferroplasma acidarmanus Fer1</name>
    <dbReference type="NCBI Taxonomy" id="333146"/>
    <lineage>
        <taxon>Archaea</taxon>
        <taxon>Methanobacteriati</taxon>
        <taxon>Thermoplasmatota</taxon>
        <taxon>Thermoplasmata</taxon>
        <taxon>Thermoplasmatales</taxon>
        <taxon>Ferroplasmaceae</taxon>
        <taxon>Ferroplasma</taxon>
    </lineage>
</organism>
<name>S0AL07_FERAC</name>
<reference evidence="1 2" key="1">
    <citation type="journal article" date="2007" name="Proc. Natl. Acad. Sci. U.S.A.">
        <title>Genome dynamics in a natural archaeal population.</title>
        <authorList>
            <person name="Allen E.E."/>
            <person name="Tyson G.W."/>
            <person name="Whitaker R.J."/>
            <person name="Detter J.C."/>
            <person name="Richardson P.M."/>
            <person name="Banfield J.F."/>
        </authorList>
    </citation>
    <scope>NUCLEOTIDE SEQUENCE [LARGE SCALE GENOMIC DNA]</scope>
    <source>
        <strain evidence="2">fer1</strain>
    </source>
</reference>
<protein>
    <submittedName>
        <fullName evidence="1">Uncharacterized protein</fullName>
    </submittedName>
</protein>
<dbReference type="GeneID" id="16024212"/>
<evidence type="ECO:0000313" key="2">
    <source>
        <dbReference type="Proteomes" id="UP000014660"/>
    </source>
</evidence>
<proteinExistence type="predicted"/>
<sequence length="231" mass="26546">MTVSKLFYNHKNNITFCAPNSLYLQINSEIISNLKNTNNEIITLDDIARNIGFTPSMGSKIEPGRLSKLSNRVNSIAEKQKLSLPKLNLQLLDEYESLRQLPLPKSRNHIFTICISYSQYYKFLKINNYMLEYYTTAEPPSRNTISQHCISLLTTEDKDKNIIIDPNMPLGNLEEKVININSITDLYGKSVIIINENDINTLLTLRYDGLDDDRKIVTLEFDVNSSLDKYL</sequence>
<gene>
    <name evidence="1" type="ORF">FACI_IFERC00001G0068</name>
</gene>
<dbReference type="Proteomes" id="UP000014660">
    <property type="component" value="Chromosome"/>
</dbReference>
<dbReference type="RefSeq" id="WP_009886086.1">
    <property type="nucleotide sequence ID" value="NC_021592.1"/>
</dbReference>
<accession>S0AL07</accession>
<dbReference type="KEGG" id="fac:FACI_IFERC01G0068"/>
<dbReference type="AlphaFoldDB" id="S0AL07"/>